<keyword evidence="1 3" id="KW-0808">Transferase</keyword>
<evidence type="ECO:0000256" key="2">
    <source>
        <dbReference type="ARBA" id="ARBA00022962"/>
    </source>
</evidence>
<dbReference type="SUPFAM" id="SSF53271">
    <property type="entry name" value="PRTase-like"/>
    <property type="match status" value="1"/>
</dbReference>
<sequence length="68" mass="7641">IAAQHSVDEIKDMIGADSLTYLSVEGMHEVFKEFDSKGECDACFTGNYPIEIVDHQLPEVKELKRRGV</sequence>
<dbReference type="InterPro" id="IPR029055">
    <property type="entry name" value="Ntn_hydrolases_N"/>
</dbReference>
<keyword evidence="3" id="KW-0328">Glycosyltransferase</keyword>
<protein>
    <submittedName>
        <fullName evidence="3">Amidophosphoribosyltransferase</fullName>
    </submittedName>
</protein>
<dbReference type="PANTHER" id="PTHR11907">
    <property type="entry name" value="AMIDOPHOSPHORIBOSYLTRANSFERASE"/>
    <property type="match status" value="1"/>
</dbReference>
<evidence type="ECO:0000313" key="4">
    <source>
        <dbReference type="Proteomes" id="UP000240400"/>
    </source>
</evidence>
<dbReference type="AlphaFoldDB" id="A0A2T4S525"/>
<name>A0A2T4S525_9STAP</name>
<evidence type="ECO:0000256" key="1">
    <source>
        <dbReference type="ARBA" id="ARBA00022679"/>
    </source>
</evidence>
<gene>
    <name evidence="3" type="ORF">BUZ61_17465</name>
</gene>
<dbReference type="Gene3D" id="3.40.50.2020">
    <property type="match status" value="1"/>
</dbReference>
<organism evidence="3 4">
    <name type="scientific">Staphylococcus nepalensis</name>
    <dbReference type="NCBI Taxonomy" id="214473"/>
    <lineage>
        <taxon>Bacteria</taxon>
        <taxon>Bacillati</taxon>
        <taxon>Bacillota</taxon>
        <taxon>Bacilli</taxon>
        <taxon>Bacillales</taxon>
        <taxon>Staphylococcaceae</taxon>
        <taxon>Staphylococcus</taxon>
    </lineage>
</organism>
<proteinExistence type="predicted"/>
<accession>A0A2T4S525</accession>
<dbReference type="EMBL" id="PZHR01000824">
    <property type="protein sequence ID" value="PTK42404.1"/>
    <property type="molecule type" value="Genomic_DNA"/>
</dbReference>
<dbReference type="InterPro" id="IPR029057">
    <property type="entry name" value="PRTase-like"/>
</dbReference>
<dbReference type="Proteomes" id="UP000240400">
    <property type="component" value="Unassembled WGS sequence"/>
</dbReference>
<keyword evidence="2" id="KW-0315">Glutamine amidotransferase</keyword>
<evidence type="ECO:0000313" key="3">
    <source>
        <dbReference type="EMBL" id="PTK42404.1"/>
    </source>
</evidence>
<dbReference type="Gene3D" id="3.60.20.10">
    <property type="entry name" value="Glutamine Phosphoribosylpyrophosphate, subunit 1, domain 1"/>
    <property type="match status" value="1"/>
</dbReference>
<dbReference type="GO" id="GO:0016757">
    <property type="term" value="F:glycosyltransferase activity"/>
    <property type="evidence" value="ECO:0007669"/>
    <property type="project" value="UniProtKB-KW"/>
</dbReference>
<comment type="caution">
    <text evidence="3">The sequence shown here is derived from an EMBL/GenBank/DDBJ whole genome shotgun (WGS) entry which is preliminary data.</text>
</comment>
<reference evidence="3 4" key="1">
    <citation type="journal article" date="2016" name="Front. Microbiol.">
        <title>Comprehensive Phylogenetic Analysis of Bovine Non-aureus Staphylococci Species Based on Whole-Genome Sequencing.</title>
        <authorList>
            <person name="Naushad S."/>
            <person name="Barkema H.W."/>
            <person name="Luby C."/>
            <person name="Condas L.A."/>
            <person name="Nobrega D.B."/>
            <person name="Carson D.A."/>
            <person name="De Buck J."/>
        </authorList>
    </citation>
    <scope>NUCLEOTIDE SEQUENCE [LARGE SCALE GENOMIC DNA]</scope>
    <source>
        <strain evidence="3 4">SNUC 4337</strain>
    </source>
</reference>
<feature type="non-terminal residue" evidence="3">
    <location>
        <position position="1"/>
    </location>
</feature>